<accession>A0A1X2GCF0</accession>
<dbReference type="OrthoDB" id="2225742at2759"/>
<dbReference type="AlphaFoldDB" id="A0A1X2GCF0"/>
<organism evidence="2 3">
    <name type="scientific">Hesseltinella vesiculosa</name>
    <dbReference type="NCBI Taxonomy" id="101127"/>
    <lineage>
        <taxon>Eukaryota</taxon>
        <taxon>Fungi</taxon>
        <taxon>Fungi incertae sedis</taxon>
        <taxon>Mucoromycota</taxon>
        <taxon>Mucoromycotina</taxon>
        <taxon>Mucoromycetes</taxon>
        <taxon>Mucorales</taxon>
        <taxon>Cunninghamellaceae</taxon>
        <taxon>Hesseltinella</taxon>
    </lineage>
</organism>
<feature type="non-terminal residue" evidence="2">
    <location>
        <position position="1"/>
    </location>
</feature>
<proteinExistence type="predicted"/>
<protein>
    <submittedName>
        <fullName evidence="2">Uncharacterized protein</fullName>
    </submittedName>
</protein>
<keyword evidence="1" id="KW-0175">Coiled coil</keyword>
<evidence type="ECO:0000313" key="2">
    <source>
        <dbReference type="EMBL" id="ORX50519.1"/>
    </source>
</evidence>
<keyword evidence="3" id="KW-1185">Reference proteome</keyword>
<dbReference type="EMBL" id="MCGT01000023">
    <property type="protein sequence ID" value="ORX50519.1"/>
    <property type="molecule type" value="Genomic_DNA"/>
</dbReference>
<evidence type="ECO:0000256" key="1">
    <source>
        <dbReference type="SAM" id="Coils"/>
    </source>
</evidence>
<reference evidence="2 3" key="1">
    <citation type="submission" date="2016-07" db="EMBL/GenBank/DDBJ databases">
        <title>Pervasive Adenine N6-methylation of Active Genes in Fungi.</title>
        <authorList>
            <consortium name="DOE Joint Genome Institute"/>
            <person name="Mondo S.J."/>
            <person name="Dannebaum R.O."/>
            <person name="Kuo R.C."/>
            <person name="Labutti K."/>
            <person name="Haridas S."/>
            <person name="Kuo A."/>
            <person name="Salamov A."/>
            <person name="Ahrendt S.R."/>
            <person name="Lipzen A."/>
            <person name="Sullivan W."/>
            <person name="Andreopoulos W.B."/>
            <person name="Clum A."/>
            <person name="Lindquist E."/>
            <person name="Daum C."/>
            <person name="Ramamoorthy G.K."/>
            <person name="Gryganskyi A."/>
            <person name="Culley D."/>
            <person name="Magnuson J.K."/>
            <person name="James T.Y."/>
            <person name="O'Malley M.A."/>
            <person name="Stajich J.E."/>
            <person name="Spatafora J.W."/>
            <person name="Visel A."/>
            <person name="Grigoriev I.V."/>
        </authorList>
    </citation>
    <scope>NUCLEOTIDE SEQUENCE [LARGE SCALE GENOMIC DNA]</scope>
    <source>
        <strain evidence="2 3">NRRL 3301</strain>
    </source>
</reference>
<sequence length="90" mass="10062">AAPLTTPSNNAFHPSFIPKKTQQRLSMDELREVLDCSKQLLQHLQQVASQPNGTPFTAMELQEQIERLTKEQMKLMQSLQGGKKPAGSDD</sequence>
<name>A0A1X2GCF0_9FUNG</name>
<evidence type="ECO:0000313" key="3">
    <source>
        <dbReference type="Proteomes" id="UP000242146"/>
    </source>
</evidence>
<comment type="caution">
    <text evidence="2">The sequence shown here is derived from an EMBL/GenBank/DDBJ whole genome shotgun (WGS) entry which is preliminary data.</text>
</comment>
<gene>
    <name evidence="2" type="ORF">DM01DRAFT_307404</name>
</gene>
<dbReference type="Proteomes" id="UP000242146">
    <property type="component" value="Unassembled WGS sequence"/>
</dbReference>
<feature type="coiled-coil region" evidence="1">
    <location>
        <begin position="27"/>
        <end position="78"/>
    </location>
</feature>